<evidence type="ECO:0000256" key="1">
    <source>
        <dbReference type="SAM" id="MobiDB-lite"/>
    </source>
</evidence>
<reference evidence="2" key="2">
    <citation type="submission" date="2015-07" db="EMBL/GenBank/DDBJ databases">
        <authorList>
            <person name="Noorani M."/>
        </authorList>
    </citation>
    <scope>NUCLEOTIDE SEQUENCE</scope>
    <source>
        <strain evidence="2">Yugu1</strain>
    </source>
</reference>
<sequence>MAFEELLQLLASSEAVVAKQAEVMRLVMLATTESLASGEIVPGDPEFLDAAARAEALGLETLRRAAESVDKSTRMAAEYAAAPGGEAVVEAARRQAATAAALGAGAAEFAAFMRRVGALPAAPATASRPRRRNAKYFGPEWTN</sequence>
<protein>
    <submittedName>
        <fullName evidence="2">Uncharacterized protein</fullName>
    </submittedName>
</protein>
<organism evidence="2">
    <name type="scientific">Setaria italica</name>
    <name type="common">Foxtail millet</name>
    <name type="synonym">Panicum italicum</name>
    <dbReference type="NCBI Taxonomy" id="4555"/>
    <lineage>
        <taxon>Eukaryota</taxon>
        <taxon>Viridiplantae</taxon>
        <taxon>Streptophyta</taxon>
        <taxon>Embryophyta</taxon>
        <taxon>Tracheophyta</taxon>
        <taxon>Spermatophyta</taxon>
        <taxon>Magnoliopsida</taxon>
        <taxon>Liliopsida</taxon>
        <taxon>Poales</taxon>
        <taxon>Poaceae</taxon>
        <taxon>PACMAD clade</taxon>
        <taxon>Panicoideae</taxon>
        <taxon>Panicodae</taxon>
        <taxon>Paniceae</taxon>
        <taxon>Cenchrinae</taxon>
        <taxon>Setaria</taxon>
    </lineage>
</organism>
<dbReference type="OrthoDB" id="695006at2759"/>
<gene>
    <name evidence="2" type="ORF">SETIT_7G052600v2</name>
</gene>
<dbReference type="AlphaFoldDB" id="A0A368RU27"/>
<dbReference type="EMBL" id="CM003534">
    <property type="protein sequence ID" value="RCV33060.1"/>
    <property type="molecule type" value="Genomic_DNA"/>
</dbReference>
<proteinExistence type="predicted"/>
<evidence type="ECO:0000313" key="2">
    <source>
        <dbReference type="EMBL" id="RCV33060.1"/>
    </source>
</evidence>
<feature type="region of interest" description="Disordered" evidence="1">
    <location>
        <begin position="122"/>
        <end position="143"/>
    </location>
</feature>
<accession>A0A368RU27</accession>
<name>A0A368RU27_SETIT</name>
<reference evidence="2" key="1">
    <citation type="journal article" date="2012" name="Nat. Biotechnol.">
        <title>Reference genome sequence of the model plant Setaria.</title>
        <authorList>
            <person name="Bennetzen J.L."/>
            <person name="Schmutz J."/>
            <person name="Wang H."/>
            <person name="Percifield R."/>
            <person name="Hawkins J."/>
            <person name="Pontaroli A.C."/>
            <person name="Estep M."/>
            <person name="Feng L."/>
            <person name="Vaughn J.N."/>
            <person name="Grimwood J."/>
            <person name="Jenkins J."/>
            <person name="Barry K."/>
            <person name="Lindquist E."/>
            <person name="Hellsten U."/>
            <person name="Deshpande S."/>
            <person name="Wang X."/>
            <person name="Wu X."/>
            <person name="Mitros T."/>
            <person name="Triplett J."/>
            <person name="Yang X."/>
            <person name="Ye C.Y."/>
            <person name="Mauro-Herrera M."/>
            <person name="Wang L."/>
            <person name="Li P."/>
            <person name="Sharma M."/>
            <person name="Sharma R."/>
            <person name="Ronald P.C."/>
            <person name="Panaud O."/>
            <person name="Kellogg E.A."/>
            <person name="Brutnell T.P."/>
            <person name="Doust A.N."/>
            <person name="Tuskan G.A."/>
            <person name="Rokhsar D."/>
            <person name="Devos K.M."/>
        </authorList>
    </citation>
    <scope>NUCLEOTIDE SEQUENCE [LARGE SCALE GENOMIC DNA]</scope>
    <source>
        <strain evidence="2">Yugu1</strain>
    </source>
</reference>